<dbReference type="OrthoDB" id="577779at2759"/>
<gene>
    <name evidence="3" type="ORF">OSTQU699_LOCUS6572</name>
</gene>
<dbReference type="PROSITE" id="PS50097">
    <property type="entry name" value="BTB"/>
    <property type="match status" value="1"/>
</dbReference>
<keyword evidence="4" id="KW-1185">Reference proteome</keyword>
<dbReference type="SUPFAM" id="SSF54695">
    <property type="entry name" value="POZ domain"/>
    <property type="match status" value="1"/>
</dbReference>
<organism evidence="3 4">
    <name type="scientific">Ostreobium quekettii</name>
    <dbReference type="NCBI Taxonomy" id="121088"/>
    <lineage>
        <taxon>Eukaryota</taxon>
        <taxon>Viridiplantae</taxon>
        <taxon>Chlorophyta</taxon>
        <taxon>core chlorophytes</taxon>
        <taxon>Ulvophyceae</taxon>
        <taxon>TCBD clade</taxon>
        <taxon>Bryopsidales</taxon>
        <taxon>Ostreobineae</taxon>
        <taxon>Ostreobiaceae</taxon>
        <taxon>Ostreobium</taxon>
    </lineage>
</organism>
<name>A0A8S1J5F1_9CHLO</name>
<dbReference type="InterPro" id="IPR011333">
    <property type="entry name" value="SKP1/BTB/POZ_sf"/>
</dbReference>
<dbReference type="EMBL" id="CAJHUC010001459">
    <property type="protein sequence ID" value="CAD7701213.1"/>
    <property type="molecule type" value="Genomic_DNA"/>
</dbReference>
<dbReference type="Gene3D" id="3.30.710.10">
    <property type="entry name" value="Potassium Channel Kv1.1, Chain A"/>
    <property type="match status" value="1"/>
</dbReference>
<sequence>DASSAGFRDEVMDHESLDRTTDVVLSAGAGAKIEAHSQVLALRSGVFRRLFADLGMGSPESKMEVPLGDGTAPRELVELMRCLYSRNVRVDDPAHAARIVHMAEKFDIPFLFEVVEEFMCAPGCLLHCAGFPVGVKLWSHIQSGSLQAKRGDCRDAVAWLDTASRLSMHDLRRKCIVVIIKFLTGVSTVQEQEVVKREMVKQGVQTSDIFDILQAALKVTISGVTVSPSGACQCGGTISPGENVCFHCANSVVRNMQVWAGVSPH</sequence>
<feature type="domain" description="BTB" evidence="2">
    <location>
        <begin position="21"/>
        <end position="92"/>
    </location>
</feature>
<evidence type="ECO:0000259" key="2">
    <source>
        <dbReference type="PROSITE" id="PS50097"/>
    </source>
</evidence>
<dbReference type="SMART" id="SM00225">
    <property type="entry name" value="BTB"/>
    <property type="match status" value="1"/>
</dbReference>
<proteinExistence type="predicted"/>
<protein>
    <recommendedName>
        <fullName evidence="2">BTB domain-containing protein</fullName>
    </recommendedName>
</protein>
<dbReference type="Proteomes" id="UP000708148">
    <property type="component" value="Unassembled WGS sequence"/>
</dbReference>
<dbReference type="CDD" id="cd18186">
    <property type="entry name" value="BTB_POZ_ZBTB_KLHL-like"/>
    <property type="match status" value="1"/>
</dbReference>
<dbReference type="Pfam" id="PF00651">
    <property type="entry name" value="BTB"/>
    <property type="match status" value="1"/>
</dbReference>
<comment type="pathway">
    <text evidence="1">Protein modification; protein ubiquitination.</text>
</comment>
<dbReference type="AlphaFoldDB" id="A0A8S1J5F1"/>
<dbReference type="InterPro" id="IPR000210">
    <property type="entry name" value="BTB/POZ_dom"/>
</dbReference>
<evidence type="ECO:0000256" key="1">
    <source>
        <dbReference type="ARBA" id="ARBA00004906"/>
    </source>
</evidence>
<evidence type="ECO:0000313" key="3">
    <source>
        <dbReference type="EMBL" id="CAD7701213.1"/>
    </source>
</evidence>
<evidence type="ECO:0000313" key="4">
    <source>
        <dbReference type="Proteomes" id="UP000708148"/>
    </source>
</evidence>
<accession>A0A8S1J5F1</accession>
<feature type="non-terminal residue" evidence="3">
    <location>
        <position position="265"/>
    </location>
</feature>
<reference evidence="3" key="1">
    <citation type="submission" date="2020-12" db="EMBL/GenBank/DDBJ databases">
        <authorList>
            <person name="Iha C."/>
        </authorList>
    </citation>
    <scope>NUCLEOTIDE SEQUENCE</scope>
</reference>
<comment type="caution">
    <text evidence="3">The sequence shown here is derived from an EMBL/GenBank/DDBJ whole genome shotgun (WGS) entry which is preliminary data.</text>
</comment>